<keyword evidence="2" id="KW-1185">Reference proteome</keyword>
<dbReference type="Proteomes" id="UP000314983">
    <property type="component" value="Chromosome 10"/>
</dbReference>
<proteinExistence type="predicted"/>
<dbReference type="STRING" id="8005.ENSEEEP00000050486"/>
<reference evidence="1" key="4">
    <citation type="submission" date="2025-08" db="UniProtKB">
        <authorList>
            <consortium name="Ensembl"/>
        </authorList>
    </citation>
    <scope>IDENTIFICATION</scope>
</reference>
<dbReference type="AlphaFoldDB" id="A0A4W4HP29"/>
<reference evidence="1" key="3">
    <citation type="submission" date="2020-05" db="EMBL/GenBank/DDBJ databases">
        <title>Electrophorus electricus (electric eel) genome, fEleEle1, primary haplotype.</title>
        <authorList>
            <person name="Myers G."/>
            <person name="Meyer A."/>
            <person name="Fedrigo O."/>
            <person name="Formenti G."/>
            <person name="Rhie A."/>
            <person name="Tracey A."/>
            <person name="Sims Y."/>
            <person name="Jarvis E.D."/>
        </authorList>
    </citation>
    <scope>NUCLEOTIDE SEQUENCE [LARGE SCALE GENOMIC DNA]</scope>
</reference>
<dbReference type="Ensembl" id="ENSEEET00000051040.2">
    <property type="protein sequence ID" value="ENSEEEP00000050486.2"/>
    <property type="gene ID" value="ENSEEEG00000023738.2"/>
</dbReference>
<dbReference type="GeneTree" id="ENSGT00940000160959"/>
<organism evidence="1 2">
    <name type="scientific">Electrophorus electricus</name>
    <name type="common">Electric eel</name>
    <name type="synonym">Gymnotus electricus</name>
    <dbReference type="NCBI Taxonomy" id="8005"/>
    <lineage>
        <taxon>Eukaryota</taxon>
        <taxon>Metazoa</taxon>
        <taxon>Chordata</taxon>
        <taxon>Craniata</taxon>
        <taxon>Vertebrata</taxon>
        <taxon>Euteleostomi</taxon>
        <taxon>Actinopterygii</taxon>
        <taxon>Neopterygii</taxon>
        <taxon>Teleostei</taxon>
        <taxon>Ostariophysi</taxon>
        <taxon>Gymnotiformes</taxon>
        <taxon>Gymnotoidei</taxon>
        <taxon>Gymnotidae</taxon>
        <taxon>Electrophorus</taxon>
    </lineage>
</organism>
<reference evidence="2" key="2">
    <citation type="journal article" date="2017" name="Sci. Adv.">
        <title>A tail of two voltages: Proteomic comparison of the three electric organs of the electric eel.</title>
        <authorList>
            <person name="Traeger L.L."/>
            <person name="Sabat G."/>
            <person name="Barrett-Wilt G.A."/>
            <person name="Wells G.B."/>
            <person name="Sussman M.R."/>
        </authorList>
    </citation>
    <scope>NUCLEOTIDE SEQUENCE [LARGE SCALE GENOMIC DNA]</scope>
</reference>
<reference evidence="2" key="1">
    <citation type="journal article" date="2014" name="Science">
        <title>Nonhuman genetics. Genomic basis for the convergent evolution of electric organs.</title>
        <authorList>
            <person name="Gallant J.R."/>
            <person name="Traeger L.L."/>
            <person name="Volkening J.D."/>
            <person name="Moffett H."/>
            <person name="Chen P.H."/>
            <person name="Novina C.D."/>
            <person name="Phillips G.N.Jr."/>
            <person name="Anand R."/>
            <person name="Wells G.B."/>
            <person name="Pinch M."/>
            <person name="Guth R."/>
            <person name="Unguez G.A."/>
            <person name="Albert J.S."/>
            <person name="Zakon H.H."/>
            <person name="Samanta M.P."/>
            <person name="Sussman M.R."/>
        </authorList>
    </citation>
    <scope>NUCLEOTIDE SEQUENCE [LARGE SCALE GENOMIC DNA]</scope>
</reference>
<name>A0A4W4HP29_ELEEL</name>
<reference evidence="1" key="5">
    <citation type="submission" date="2025-09" db="UniProtKB">
        <authorList>
            <consortium name="Ensembl"/>
        </authorList>
    </citation>
    <scope>IDENTIFICATION</scope>
</reference>
<evidence type="ECO:0000313" key="2">
    <source>
        <dbReference type="Proteomes" id="UP000314983"/>
    </source>
</evidence>
<gene>
    <name evidence="1" type="primary">URM1</name>
</gene>
<protein>
    <submittedName>
        <fullName evidence="1">Uncharacterized protein</fullName>
    </submittedName>
</protein>
<accession>A0A4W4HP29</accession>
<sequence>MQFLFIVFTNFRFVSLKGWTEEEREGEIDQKSVSLPLTLFHSPLLSKYLVMVLALGRKKQRLFIAISILPNLFLAFLLSSDPLLTLASPHHCSLPGLTPTPEVLNATLPWEKGSREGENGALSQCTQYMLVNGTQSGVEDCQDGWDYNVTEGLRSNIVTEVGLFWQHAYLVHVPSRRFHCRLLFRPNMLPVM</sequence>
<evidence type="ECO:0000313" key="1">
    <source>
        <dbReference type="Ensembl" id="ENSEEEP00000050486.2"/>
    </source>
</evidence>